<feature type="signal peptide" evidence="2">
    <location>
        <begin position="1"/>
        <end position="19"/>
    </location>
</feature>
<keyword evidence="4" id="KW-1185">Reference proteome</keyword>
<dbReference type="EMBL" id="JAGKHQ010000002">
    <property type="protein sequence ID" value="KAG7522104.1"/>
    <property type="molecule type" value="Genomic_DNA"/>
</dbReference>
<protein>
    <submittedName>
        <fullName evidence="3">Uncharacterized protein</fullName>
    </submittedName>
</protein>
<gene>
    <name evidence="3" type="ORF">JOB18_013163</name>
</gene>
<organism evidence="3 4">
    <name type="scientific">Solea senegalensis</name>
    <name type="common">Senegalese sole</name>
    <dbReference type="NCBI Taxonomy" id="28829"/>
    <lineage>
        <taxon>Eukaryota</taxon>
        <taxon>Metazoa</taxon>
        <taxon>Chordata</taxon>
        <taxon>Craniata</taxon>
        <taxon>Vertebrata</taxon>
        <taxon>Euteleostomi</taxon>
        <taxon>Actinopterygii</taxon>
        <taxon>Neopterygii</taxon>
        <taxon>Teleostei</taxon>
        <taxon>Neoteleostei</taxon>
        <taxon>Acanthomorphata</taxon>
        <taxon>Carangaria</taxon>
        <taxon>Pleuronectiformes</taxon>
        <taxon>Pleuronectoidei</taxon>
        <taxon>Soleidae</taxon>
        <taxon>Solea</taxon>
    </lineage>
</organism>
<name>A0AAV6SXZ6_SOLSE</name>
<sequence length="142" mass="15934">MMSDILLLSVLSGAKYTLTVGIIYDNYNVKTRSRGALGQPRILVCALPRQAGGKNCSGCSRSHAKRERERAREREGEEPRAKKKLRHWRESWASHTRIFFITAEDDVDKNRDKCLPGSGTTERASVGVCKGRLAEMLRCPVT</sequence>
<reference evidence="3 4" key="1">
    <citation type="journal article" date="2021" name="Sci. Rep.">
        <title>Chromosome anchoring in Senegalese sole (Solea senegalensis) reveals sex-associated markers and genome rearrangements in flatfish.</title>
        <authorList>
            <person name="Guerrero-Cozar I."/>
            <person name="Gomez-Garrido J."/>
            <person name="Berbel C."/>
            <person name="Martinez-Blanch J.F."/>
            <person name="Alioto T."/>
            <person name="Claros M.G."/>
            <person name="Gagnaire P.A."/>
            <person name="Manchado M."/>
        </authorList>
    </citation>
    <scope>NUCLEOTIDE SEQUENCE [LARGE SCALE GENOMIC DNA]</scope>
    <source>
        <strain evidence="3">Sse05_10M</strain>
    </source>
</reference>
<evidence type="ECO:0000256" key="2">
    <source>
        <dbReference type="SAM" id="SignalP"/>
    </source>
</evidence>
<feature type="chain" id="PRO_5043551989" evidence="2">
    <location>
        <begin position="20"/>
        <end position="142"/>
    </location>
</feature>
<keyword evidence="2" id="KW-0732">Signal</keyword>
<feature type="compositionally biased region" description="Basic and acidic residues" evidence="1">
    <location>
        <begin position="66"/>
        <end position="80"/>
    </location>
</feature>
<evidence type="ECO:0000256" key="1">
    <source>
        <dbReference type="SAM" id="MobiDB-lite"/>
    </source>
</evidence>
<dbReference type="AlphaFoldDB" id="A0AAV6SXZ6"/>
<dbReference type="Proteomes" id="UP000693946">
    <property type="component" value="Linkage Group LG10"/>
</dbReference>
<comment type="caution">
    <text evidence="3">The sequence shown here is derived from an EMBL/GenBank/DDBJ whole genome shotgun (WGS) entry which is preliminary data.</text>
</comment>
<evidence type="ECO:0000313" key="3">
    <source>
        <dbReference type="EMBL" id="KAG7522104.1"/>
    </source>
</evidence>
<accession>A0AAV6SXZ6</accession>
<evidence type="ECO:0000313" key="4">
    <source>
        <dbReference type="Proteomes" id="UP000693946"/>
    </source>
</evidence>
<feature type="region of interest" description="Disordered" evidence="1">
    <location>
        <begin position="56"/>
        <end position="82"/>
    </location>
</feature>
<proteinExistence type="predicted"/>